<feature type="region of interest" description="Disordered" evidence="1">
    <location>
        <begin position="175"/>
        <end position="205"/>
    </location>
</feature>
<evidence type="ECO:0000256" key="2">
    <source>
        <dbReference type="SAM" id="SignalP"/>
    </source>
</evidence>
<dbReference type="PROSITE" id="PS50815">
    <property type="entry name" value="HORMA"/>
    <property type="match status" value="1"/>
</dbReference>
<feature type="compositionally biased region" description="Basic residues" evidence="1">
    <location>
        <begin position="194"/>
        <end position="205"/>
    </location>
</feature>
<feature type="compositionally biased region" description="Basic and acidic residues" evidence="1">
    <location>
        <begin position="175"/>
        <end position="190"/>
    </location>
</feature>
<dbReference type="RefSeq" id="XP_067918174.1">
    <property type="nucleotide sequence ID" value="XM_068069851.1"/>
</dbReference>
<keyword evidence="2" id="KW-0732">Signal</keyword>
<evidence type="ECO:0000313" key="4">
    <source>
        <dbReference type="EMBL" id="PHJ16445.1"/>
    </source>
</evidence>
<dbReference type="GO" id="GO:0016035">
    <property type="term" value="C:zeta DNA polymerase complex"/>
    <property type="evidence" value="ECO:0007669"/>
    <property type="project" value="TreeGrafter"/>
</dbReference>
<dbReference type="EMBL" id="MIGC01005950">
    <property type="protein sequence ID" value="PHJ16445.1"/>
    <property type="molecule type" value="Genomic_DNA"/>
</dbReference>
<dbReference type="AlphaFoldDB" id="A0A2C6KIY5"/>
<keyword evidence="5" id="KW-1185">Reference proteome</keyword>
<dbReference type="VEuPathDB" id="ToxoDB:CSUI_009742"/>
<dbReference type="SUPFAM" id="SSF56019">
    <property type="entry name" value="The spindle assembly checkpoint protein mad2"/>
    <property type="match status" value="1"/>
</dbReference>
<evidence type="ECO:0000313" key="5">
    <source>
        <dbReference type="Proteomes" id="UP000221165"/>
    </source>
</evidence>
<evidence type="ECO:0000256" key="1">
    <source>
        <dbReference type="SAM" id="MobiDB-lite"/>
    </source>
</evidence>
<dbReference type="InterPro" id="IPR003511">
    <property type="entry name" value="HORMA_dom"/>
</dbReference>
<name>A0A2C6KIY5_9APIC</name>
<protein>
    <submittedName>
        <fullName evidence="4">Horma domain protein</fullName>
    </submittedName>
</protein>
<dbReference type="PANTHER" id="PTHR11842">
    <property type="entry name" value="MITOTIC SPINDLE ASSEMBLY CHECKPOINT PROTEIN MAD2"/>
    <property type="match status" value="1"/>
</dbReference>
<comment type="caution">
    <text evidence="4">The sequence shown here is derived from an EMBL/GenBank/DDBJ whole genome shotgun (WGS) entry which is preliminary data.</text>
</comment>
<gene>
    <name evidence="4" type="ORF">CSUI_009742</name>
</gene>
<feature type="signal peptide" evidence="2">
    <location>
        <begin position="1"/>
        <end position="17"/>
    </location>
</feature>
<sequence>MSSAIATAELLAAFVEAAFHQLLCVRGVYPPQLFHRRRRFGQLVWQSHSKSLAGYLREVCLSIIEPLQHGILRCVALLIFGEAGELDERFVFQFRGSVSSRRQLFPRRRPKAGHTTAAEAGDFSAKIPQRERFRNTLPWAFGVSHLVSKFPDILARLEIVGCWLDGLREVDKDYNSVGEDPRQKAAEEGFSRPPSHRKKDSTARRGRSFKVIIEVDNASVNRLESSSLKGAAATAALNEGLHAVQRLRCSWLPLTASWLSGPLDVDVLSFRVASLDPPRVRPSFSGSSFDIQRVAACASSGSFSPAPAGHFGTEREAPRSSFLSVYAQVPSSLKKK</sequence>
<accession>A0A2C6KIY5</accession>
<dbReference type="PANTHER" id="PTHR11842:SF10">
    <property type="entry name" value="MITOTIC SPINDLE ASSEMBLY CHECKPOINT PROTEIN MAD2B"/>
    <property type="match status" value="1"/>
</dbReference>
<feature type="domain" description="HORMA" evidence="3">
    <location>
        <begin position="5"/>
        <end position="336"/>
    </location>
</feature>
<dbReference type="OrthoDB" id="348657at2759"/>
<dbReference type="GeneID" id="94433062"/>
<dbReference type="Proteomes" id="UP000221165">
    <property type="component" value="Unassembled WGS sequence"/>
</dbReference>
<dbReference type="InterPro" id="IPR045091">
    <property type="entry name" value="Mad2-like"/>
</dbReference>
<dbReference type="Gene3D" id="3.30.900.10">
    <property type="entry name" value="HORMA domain"/>
    <property type="match status" value="1"/>
</dbReference>
<feature type="chain" id="PRO_5012609455" evidence="2">
    <location>
        <begin position="18"/>
        <end position="336"/>
    </location>
</feature>
<dbReference type="InterPro" id="IPR036570">
    <property type="entry name" value="HORMA_dom_sf"/>
</dbReference>
<reference evidence="4 5" key="1">
    <citation type="journal article" date="2017" name="Int. J. Parasitol.">
        <title>The genome of the protozoan parasite Cystoisospora suis and a reverse vaccinology approach to identify vaccine candidates.</title>
        <authorList>
            <person name="Palmieri N."/>
            <person name="Shrestha A."/>
            <person name="Ruttkowski B."/>
            <person name="Beck T."/>
            <person name="Vogl C."/>
            <person name="Tomley F."/>
            <person name="Blake D.P."/>
            <person name="Joachim A."/>
        </authorList>
    </citation>
    <scope>NUCLEOTIDE SEQUENCE [LARGE SCALE GENOMIC DNA]</scope>
    <source>
        <strain evidence="4 5">Wien I</strain>
    </source>
</reference>
<organism evidence="4 5">
    <name type="scientific">Cystoisospora suis</name>
    <dbReference type="NCBI Taxonomy" id="483139"/>
    <lineage>
        <taxon>Eukaryota</taxon>
        <taxon>Sar</taxon>
        <taxon>Alveolata</taxon>
        <taxon>Apicomplexa</taxon>
        <taxon>Conoidasida</taxon>
        <taxon>Coccidia</taxon>
        <taxon>Eucoccidiorida</taxon>
        <taxon>Eimeriorina</taxon>
        <taxon>Sarcocystidae</taxon>
        <taxon>Cystoisospora</taxon>
    </lineage>
</organism>
<evidence type="ECO:0000259" key="3">
    <source>
        <dbReference type="PROSITE" id="PS50815"/>
    </source>
</evidence>
<proteinExistence type="predicted"/>